<keyword evidence="4 6" id="KW-1133">Transmembrane helix</keyword>
<proteinExistence type="predicted"/>
<feature type="transmembrane region" description="Helical" evidence="6">
    <location>
        <begin position="109"/>
        <end position="130"/>
    </location>
</feature>
<comment type="subcellular location">
    <subcellularLocation>
        <location evidence="1">Cell membrane</location>
        <topology evidence="1">Multi-pass membrane protein</topology>
    </subcellularLocation>
</comment>
<dbReference type="RefSeq" id="WP_248737013.1">
    <property type="nucleotide sequence ID" value="NZ_CALBWS010000032.1"/>
</dbReference>
<keyword evidence="3 6" id="KW-0812">Transmembrane</keyword>
<accession>A0ABM9EVS6</accession>
<feature type="transmembrane region" description="Helical" evidence="6">
    <location>
        <begin position="400"/>
        <end position="416"/>
    </location>
</feature>
<evidence type="ECO:0000313" key="7">
    <source>
        <dbReference type="EMBL" id="CAH2716778.1"/>
    </source>
</evidence>
<comment type="caution">
    <text evidence="7">The sequence shown here is derived from an EMBL/GenBank/DDBJ whole genome shotgun (WGS) entry which is preliminary data.</text>
</comment>
<evidence type="ECO:0000256" key="2">
    <source>
        <dbReference type="ARBA" id="ARBA00022475"/>
    </source>
</evidence>
<feature type="transmembrane region" description="Helical" evidence="6">
    <location>
        <begin position="257"/>
        <end position="279"/>
    </location>
</feature>
<name>A0ABM9EVS6_9BACI</name>
<evidence type="ECO:0000256" key="5">
    <source>
        <dbReference type="ARBA" id="ARBA00023136"/>
    </source>
</evidence>
<evidence type="ECO:0008006" key="9">
    <source>
        <dbReference type="Google" id="ProtNLM"/>
    </source>
</evidence>
<keyword evidence="8" id="KW-1185">Reference proteome</keyword>
<dbReference type="PANTHER" id="PTHR30250">
    <property type="entry name" value="PST FAMILY PREDICTED COLANIC ACID TRANSPORTER"/>
    <property type="match status" value="1"/>
</dbReference>
<evidence type="ECO:0000256" key="1">
    <source>
        <dbReference type="ARBA" id="ARBA00004651"/>
    </source>
</evidence>
<feature type="transmembrane region" description="Helical" evidence="6">
    <location>
        <begin position="43"/>
        <end position="65"/>
    </location>
</feature>
<keyword evidence="2" id="KW-1003">Cell membrane</keyword>
<feature type="transmembrane region" description="Helical" evidence="6">
    <location>
        <begin position="363"/>
        <end position="379"/>
    </location>
</feature>
<feature type="transmembrane region" description="Helical" evidence="6">
    <location>
        <begin position="142"/>
        <end position="162"/>
    </location>
</feature>
<keyword evidence="5 6" id="KW-0472">Membrane</keyword>
<evidence type="ECO:0000256" key="3">
    <source>
        <dbReference type="ARBA" id="ARBA00022692"/>
    </source>
</evidence>
<dbReference type="PANTHER" id="PTHR30250:SF26">
    <property type="entry name" value="PSMA PROTEIN"/>
    <property type="match status" value="1"/>
</dbReference>
<dbReference type="Proteomes" id="UP000838308">
    <property type="component" value="Unassembled WGS sequence"/>
</dbReference>
<evidence type="ECO:0000256" key="6">
    <source>
        <dbReference type="SAM" id="Phobius"/>
    </source>
</evidence>
<dbReference type="EMBL" id="CALBWS010000032">
    <property type="protein sequence ID" value="CAH2716778.1"/>
    <property type="molecule type" value="Genomic_DNA"/>
</dbReference>
<gene>
    <name evidence="7" type="ORF">BACCIP111895_03966</name>
</gene>
<feature type="transmembrane region" description="Helical" evidence="6">
    <location>
        <begin position="199"/>
        <end position="218"/>
    </location>
</feature>
<feature type="transmembrane region" description="Helical" evidence="6">
    <location>
        <begin position="422"/>
        <end position="439"/>
    </location>
</feature>
<sequence length="470" mass="53438">MITIFNVGKKDIGLSYIAYFLRFFSSIIILPFLLSSLTKSEYAIWNIFLAINTFVVLFDMGYGVVISRYAMYAYSGVKESELETLKDIKGSDEPNYYYLYQIMIAAKKIYSRISTIVIFVLIIMTMYILHIANNNLSTSQVVISWLIFSLSVYFNMFILSEATIIKGLGMIKELQVITITNTLFSIISKIVLLKLGYNLIGLSIAYLITSILLTIQYFKITNKIRKIKFADYNKALKTFDDQFKRTFKIITSKSKGIGGVLISNFIQNQLFLLIAPLYLSLEVVGSYGLSWQLVSVIGAFSSVPFNTYLMKMGNLIVKDDKKKLKEVFSISTFIFVSFFVLGAFILTLFGADVLKLFNSNTKILPFIPLTVMILQGYIVQSIQKSTNIISLTNEQSYVKALVISSIVTISLQMIIFNTYPNLTYLLLCNVLIQVSYNLWRWSKASMDICGVTYKTIIQVPITKLITYICK</sequence>
<reference evidence="7" key="1">
    <citation type="submission" date="2022-04" db="EMBL/GenBank/DDBJ databases">
        <authorList>
            <person name="Criscuolo A."/>
        </authorList>
    </citation>
    <scope>NUCLEOTIDE SEQUENCE</scope>
    <source>
        <strain evidence="7">CIP111895</strain>
    </source>
</reference>
<feature type="transmembrane region" description="Helical" evidence="6">
    <location>
        <begin position="291"/>
        <end position="309"/>
    </location>
</feature>
<evidence type="ECO:0000313" key="8">
    <source>
        <dbReference type="Proteomes" id="UP000838308"/>
    </source>
</evidence>
<feature type="transmembrane region" description="Helical" evidence="6">
    <location>
        <begin position="330"/>
        <end position="351"/>
    </location>
</feature>
<organism evidence="7 8">
    <name type="scientific">Neobacillus rhizosphaerae</name>
    <dbReference type="NCBI Taxonomy" id="2880965"/>
    <lineage>
        <taxon>Bacteria</taxon>
        <taxon>Bacillati</taxon>
        <taxon>Bacillota</taxon>
        <taxon>Bacilli</taxon>
        <taxon>Bacillales</taxon>
        <taxon>Bacillaceae</taxon>
        <taxon>Neobacillus</taxon>
    </lineage>
</organism>
<protein>
    <recommendedName>
        <fullName evidence="9">Polysaccharide biosynthesis protein C-terminal domain-containing protein</fullName>
    </recommendedName>
</protein>
<feature type="transmembrane region" description="Helical" evidence="6">
    <location>
        <begin position="12"/>
        <end position="37"/>
    </location>
</feature>
<dbReference type="InterPro" id="IPR050833">
    <property type="entry name" value="Poly_Biosynth_Transport"/>
</dbReference>
<evidence type="ECO:0000256" key="4">
    <source>
        <dbReference type="ARBA" id="ARBA00022989"/>
    </source>
</evidence>
<feature type="transmembrane region" description="Helical" evidence="6">
    <location>
        <begin position="174"/>
        <end position="193"/>
    </location>
</feature>